<protein>
    <submittedName>
        <fullName evidence="1">Unnamed protein product</fullName>
    </submittedName>
</protein>
<proteinExistence type="predicted"/>
<organism evidence="1 2">
    <name type="scientific">Candida boidinii</name>
    <name type="common">Yeast</name>
    <dbReference type="NCBI Taxonomy" id="5477"/>
    <lineage>
        <taxon>Eukaryota</taxon>
        <taxon>Fungi</taxon>
        <taxon>Dikarya</taxon>
        <taxon>Ascomycota</taxon>
        <taxon>Saccharomycotina</taxon>
        <taxon>Pichiomycetes</taxon>
        <taxon>Pichiales</taxon>
        <taxon>Pichiaceae</taxon>
        <taxon>Ogataea</taxon>
        <taxon>Ogataea/Candida clade</taxon>
    </lineage>
</organism>
<keyword evidence="2" id="KW-1185">Reference proteome</keyword>
<comment type="caution">
    <text evidence="1">The sequence shown here is derived from an EMBL/GenBank/DDBJ whole genome shotgun (WGS) entry which is preliminary data.</text>
</comment>
<evidence type="ECO:0000313" key="2">
    <source>
        <dbReference type="Proteomes" id="UP001165101"/>
    </source>
</evidence>
<reference evidence="1" key="1">
    <citation type="submission" date="2023-04" db="EMBL/GenBank/DDBJ databases">
        <title>Candida boidinii NBRC 1967.</title>
        <authorList>
            <person name="Ichikawa N."/>
            <person name="Sato H."/>
            <person name="Tonouchi N."/>
        </authorList>
    </citation>
    <scope>NUCLEOTIDE SEQUENCE</scope>
    <source>
        <strain evidence="1">NBRC 1967</strain>
    </source>
</reference>
<accession>A0ACB5TXE4</accession>
<evidence type="ECO:0000313" key="1">
    <source>
        <dbReference type="EMBL" id="GME95821.1"/>
    </source>
</evidence>
<dbReference type="EMBL" id="BSXV01002469">
    <property type="protein sequence ID" value="GME95821.1"/>
    <property type="molecule type" value="Genomic_DNA"/>
</dbReference>
<sequence length="153" mass="17582">MSTLSLTAQLERVIRQHISSYYAGWLHCDECGITTRQISVYGRRCIGISGKAHGCKGIMHYKYSDKQLYNQLLYFDSIFDVDKAIKRLLKPLIQFEENSENLPKQLSESELQALAEQNRILFGICKNVVNKYLTDCGRRYVDMGSIFGMISKN</sequence>
<gene>
    <name evidence="1" type="ORF">Cboi01_000405600</name>
</gene>
<dbReference type="Proteomes" id="UP001165101">
    <property type="component" value="Unassembled WGS sequence"/>
</dbReference>
<name>A0ACB5TXE4_CANBO</name>